<dbReference type="STRING" id="181874.A0A409YDK8"/>
<dbReference type="AlphaFoldDB" id="A0A409YDK8"/>
<feature type="domain" description="DUF6589" evidence="1">
    <location>
        <begin position="243"/>
        <end position="359"/>
    </location>
</feature>
<gene>
    <name evidence="2" type="ORF">CVT24_000392</name>
</gene>
<feature type="domain" description="DUF6589" evidence="1">
    <location>
        <begin position="362"/>
        <end position="495"/>
    </location>
</feature>
<dbReference type="OrthoDB" id="3251235at2759"/>
<dbReference type="Pfam" id="PF20231">
    <property type="entry name" value="DUF6589"/>
    <property type="match status" value="2"/>
</dbReference>
<accession>A0A409YDK8</accession>
<name>A0A409YDK8_9AGAR</name>
<dbReference type="InterPro" id="IPR046496">
    <property type="entry name" value="DUF6589"/>
</dbReference>
<dbReference type="Proteomes" id="UP000284842">
    <property type="component" value="Unassembled WGS sequence"/>
</dbReference>
<sequence>MLQELDEERIFEGVVRTIQTMRENGINLPIFLDAISWGLKRPTQDSICRYQRTALLHYKNLSAILERWQHPLRSASGVKRPAGASKTMVDFAIHTTSTQISKELKKISPIFRLKTGDDVDAKKKTEIVLKLLAIYMKFRGVSANGFDTLHALGLTMSHKWACDIVGRLSEQAMEEITDWIEKTGPGFCLTTILTSHSVSLPQRFDHNGGLGHGTVAPVYIKPQQTNLPEATNDKLKESRAERMKKPLTAADIMLLNDKSYPHIHRAMQYQVLRHGMLLESEDFDLGTYHDRDSPALKRPPFINQLSTENKTLQYLLGTVNIPEVSYDDSKLVGEWLNQLRFRGTGKRRELSAEKMMPLQGRGLLQAFEALKRKGLSTTRTQGLFHHGLVEALYHIAEAHVRVKWYQVGNVTSLRELRNKTGEELRNLANKIVDQEESSEPLDWMDQNEQQTDEQKRLVIMFIRDVLQFIVLDRAIKDGDGGMMETLLPSLLFRFPRGGGGVTASTPTGFWSCYRG</sequence>
<evidence type="ECO:0000313" key="3">
    <source>
        <dbReference type="Proteomes" id="UP000284842"/>
    </source>
</evidence>
<comment type="caution">
    <text evidence="2">The sequence shown here is derived from an EMBL/GenBank/DDBJ whole genome shotgun (WGS) entry which is preliminary data.</text>
</comment>
<dbReference type="EMBL" id="NHTK01001273">
    <property type="protein sequence ID" value="PPR01081.1"/>
    <property type="molecule type" value="Genomic_DNA"/>
</dbReference>
<organism evidence="2 3">
    <name type="scientific">Panaeolus cyanescens</name>
    <dbReference type="NCBI Taxonomy" id="181874"/>
    <lineage>
        <taxon>Eukaryota</taxon>
        <taxon>Fungi</taxon>
        <taxon>Dikarya</taxon>
        <taxon>Basidiomycota</taxon>
        <taxon>Agaricomycotina</taxon>
        <taxon>Agaricomycetes</taxon>
        <taxon>Agaricomycetidae</taxon>
        <taxon>Agaricales</taxon>
        <taxon>Agaricineae</taxon>
        <taxon>Galeropsidaceae</taxon>
        <taxon>Panaeolus</taxon>
    </lineage>
</organism>
<evidence type="ECO:0000313" key="2">
    <source>
        <dbReference type="EMBL" id="PPR01081.1"/>
    </source>
</evidence>
<dbReference type="InParanoid" id="A0A409YDK8"/>
<evidence type="ECO:0000259" key="1">
    <source>
        <dbReference type="Pfam" id="PF20231"/>
    </source>
</evidence>
<protein>
    <recommendedName>
        <fullName evidence="1">DUF6589 domain-containing protein</fullName>
    </recommendedName>
</protein>
<reference evidence="2 3" key="1">
    <citation type="journal article" date="2018" name="Evol. Lett.">
        <title>Horizontal gene cluster transfer increased hallucinogenic mushroom diversity.</title>
        <authorList>
            <person name="Reynolds H.T."/>
            <person name="Vijayakumar V."/>
            <person name="Gluck-Thaler E."/>
            <person name="Korotkin H.B."/>
            <person name="Matheny P.B."/>
            <person name="Slot J.C."/>
        </authorList>
    </citation>
    <scope>NUCLEOTIDE SEQUENCE [LARGE SCALE GENOMIC DNA]</scope>
    <source>
        <strain evidence="2 3">2629</strain>
    </source>
</reference>
<proteinExistence type="predicted"/>
<keyword evidence="3" id="KW-1185">Reference proteome</keyword>